<dbReference type="Proteomes" id="UP000095282">
    <property type="component" value="Unplaced"/>
</dbReference>
<name>A0A1I7TC04_9PELO</name>
<dbReference type="AlphaFoldDB" id="A0A1I7TC04"/>
<dbReference type="WBParaSite" id="Csp11.Scaffold576.g4465.t1">
    <property type="protein sequence ID" value="Csp11.Scaffold576.g4465.t1"/>
    <property type="gene ID" value="Csp11.Scaffold576.g4465"/>
</dbReference>
<sequence length="345" mass="39249">MSESSSSEKIESAEDLTVPTKVDSPVVAAADSSTSDDVAGKETESAEALDMTTTREESKEAVKTDDDATGEDERIEKDSEEKVVPDQNVEEETNKDKKIEKDEKKEEEVKAEPSEEKEVEEKKTEDKVEDMVDAVPEDAADKNDAKKEEEKEKPEESKKPEKEEDELKTVKNESEKEEESKKVKDNKRKGAAKEDSKPAKIAKVAEQESEEKVDDAADEPESSEKAKKEASEDMEADVKKKLMMTQRSNRKLQFSIIQQAFYRRKYLVHSKSTKNISKIDIWLSDSLKLTSLHTLVPSSQKNSTNPQLTYYRIRNELNLQQRLKSSRKFLRRLLATFAVPVKLRI</sequence>
<keyword evidence="2" id="KW-1185">Reference proteome</keyword>
<feature type="compositionally biased region" description="Low complexity" evidence="1">
    <location>
        <begin position="22"/>
        <end position="37"/>
    </location>
</feature>
<protein>
    <submittedName>
        <fullName evidence="3">ETS domain-containing protein</fullName>
    </submittedName>
</protein>
<feature type="compositionally biased region" description="Basic and acidic residues" evidence="1">
    <location>
        <begin position="92"/>
        <end position="130"/>
    </location>
</feature>
<evidence type="ECO:0000256" key="1">
    <source>
        <dbReference type="SAM" id="MobiDB-lite"/>
    </source>
</evidence>
<proteinExistence type="predicted"/>
<feature type="compositionally biased region" description="Basic and acidic residues" evidence="1">
    <location>
        <begin position="53"/>
        <end position="84"/>
    </location>
</feature>
<feature type="compositionally biased region" description="Basic and acidic residues" evidence="1">
    <location>
        <begin position="139"/>
        <end position="183"/>
    </location>
</feature>
<feature type="region of interest" description="Disordered" evidence="1">
    <location>
        <begin position="1"/>
        <end position="234"/>
    </location>
</feature>
<organism evidence="2 3">
    <name type="scientific">Caenorhabditis tropicalis</name>
    <dbReference type="NCBI Taxonomy" id="1561998"/>
    <lineage>
        <taxon>Eukaryota</taxon>
        <taxon>Metazoa</taxon>
        <taxon>Ecdysozoa</taxon>
        <taxon>Nematoda</taxon>
        <taxon>Chromadorea</taxon>
        <taxon>Rhabditida</taxon>
        <taxon>Rhabditina</taxon>
        <taxon>Rhabditomorpha</taxon>
        <taxon>Rhabditoidea</taxon>
        <taxon>Rhabditidae</taxon>
        <taxon>Peloderinae</taxon>
        <taxon>Caenorhabditis</taxon>
    </lineage>
</organism>
<evidence type="ECO:0000313" key="2">
    <source>
        <dbReference type="Proteomes" id="UP000095282"/>
    </source>
</evidence>
<accession>A0A1I7TC04</accession>
<feature type="compositionally biased region" description="Basic and acidic residues" evidence="1">
    <location>
        <begin position="222"/>
        <end position="234"/>
    </location>
</feature>
<feature type="compositionally biased region" description="Acidic residues" evidence="1">
    <location>
        <begin position="207"/>
        <end position="221"/>
    </location>
</feature>
<feature type="compositionally biased region" description="Basic and acidic residues" evidence="1">
    <location>
        <begin position="1"/>
        <end position="12"/>
    </location>
</feature>
<feature type="compositionally biased region" description="Basic and acidic residues" evidence="1">
    <location>
        <begin position="191"/>
        <end position="206"/>
    </location>
</feature>
<reference evidence="3" key="1">
    <citation type="submission" date="2016-11" db="UniProtKB">
        <authorList>
            <consortium name="WormBaseParasite"/>
        </authorList>
    </citation>
    <scope>IDENTIFICATION</scope>
</reference>
<evidence type="ECO:0000313" key="3">
    <source>
        <dbReference type="WBParaSite" id="Csp11.Scaffold576.g4465.t1"/>
    </source>
</evidence>